<evidence type="ECO:0008006" key="3">
    <source>
        <dbReference type="Google" id="ProtNLM"/>
    </source>
</evidence>
<reference evidence="1 2" key="1">
    <citation type="submission" date="2020-01" db="EMBL/GenBank/DDBJ databases">
        <title>Microvirga sp. nov., an arsenate reduction bacterium isolated from Tibet hotspring sediments.</title>
        <authorList>
            <person name="Yuan C.-G."/>
        </authorList>
    </citation>
    <scope>NUCLEOTIDE SEQUENCE [LARGE SCALE GENOMIC DNA]</scope>
    <source>
        <strain evidence="1 2">SYSU G3D203</strain>
    </source>
</reference>
<protein>
    <recommendedName>
        <fullName evidence="3">Class I SAM-dependent methyltransferase</fullName>
    </recommendedName>
</protein>
<name>A0ABW9YZ82_9HYPH</name>
<organism evidence="1 2">
    <name type="scientific">Microvirga arsenatis</name>
    <dbReference type="NCBI Taxonomy" id="2692265"/>
    <lineage>
        <taxon>Bacteria</taxon>
        <taxon>Pseudomonadati</taxon>
        <taxon>Pseudomonadota</taxon>
        <taxon>Alphaproteobacteria</taxon>
        <taxon>Hyphomicrobiales</taxon>
        <taxon>Methylobacteriaceae</taxon>
        <taxon>Microvirga</taxon>
    </lineage>
</organism>
<dbReference type="SUPFAM" id="SSF53335">
    <property type="entry name" value="S-adenosyl-L-methionine-dependent methyltransferases"/>
    <property type="match status" value="1"/>
</dbReference>
<proteinExistence type="predicted"/>
<dbReference type="EMBL" id="JAAAXJ010000007">
    <property type="protein sequence ID" value="NBJ25709.1"/>
    <property type="molecule type" value="Genomic_DNA"/>
</dbReference>
<dbReference type="InterPro" id="IPR029063">
    <property type="entry name" value="SAM-dependent_MTases_sf"/>
</dbReference>
<evidence type="ECO:0000313" key="1">
    <source>
        <dbReference type="EMBL" id="NBJ25709.1"/>
    </source>
</evidence>
<sequence length="100" mass="11196">MRWVFNGESTKISSRYFGNARIVGIDHDLKPIDLSGFNNVTPYQGDQADETFLLDLVKTHAPQGIEIAIDDASYIGSLSKRTFEVLFPKLKSNGLYVVED</sequence>
<comment type="caution">
    <text evidence="1">The sequence shown here is derived from an EMBL/GenBank/DDBJ whole genome shotgun (WGS) entry which is preliminary data.</text>
</comment>
<gene>
    <name evidence="1" type="ORF">GR303_15225</name>
</gene>
<evidence type="ECO:0000313" key="2">
    <source>
        <dbReference type="Proteomes" id="UP000818323"/>
    </source>
</evidence>
<keyword evidence="2" id="KW-1185">Reference proteome</keyword>
<dbReference type="RefSeq" id="WP_161723092.1">
    <property type="nucleotide sequence ID" value="NZ_JAAAXI010000006.1"/>
</dbReference>
<dbReference type="Gene3D" id="3.40.50.150">
    <property type="entry name" value="Vaccinia Virus protein VP39"/>
    <property type="match status" value="1"/>
</dbReference>
<accession>A0ABW9YZ82</accession>
<dbReference type="Proteomes" id="UP000818323">
    <property type="component" value="Unassembled WGS sequence"/>
</dbReference>